<dbReference type="EMBL" id="BSOH01000014">
    <property type="protein sequence ID" value="GLR17952.1"/>
    <property type="molecule type" value="Genomic_DNA"/>
</dbReference>
<keyword evidence="3" id="KW-1185">Reference proteome</keyword>
<evidence type="ECO:0000313" key="2">
    <source>
        <dbReference type="EMBL" id="GLR17952.1"/>
    </source>
</evidence>
<reference evidence="2" key="1">
    <citation type="journal article" date="2014" name="Int. J. Syst. Evol. Microbiol.">
        <title>Complete genome sequence of Corynebacterium casei LMG S-19264T (=DSM 44701T), isolated from a smear-ripened cheese.</title>
        <authorList>
            <consortium name="US DOE Joint Genome Institute (JGI-PGF)"/>
            <person name="Walter F."/>
            <person name="Albersmeier A."/>
            <person name="Kalinowski J."/>
            <person name="Ruckert C."/>
        </authorList>
    </citation>
    <scope>NUCLEOTIDE SEQUENCE</scope>
    <source>
        <strain evidence="2">NBRC 108769</strain>
    </source>
</reference>
<dbReference type="InterPro" id="IPR029044">
    <property type="entry name" value="Nucleotide-diphossugar_trans"/>
</dbReference>
<feature type="domain" description="Glycosyltransferase 2-like" evidence="1">
    <location>
        <begin position="1"/>
        <end position="146"/>
    </location>
</feature>
<reference evidence="2" key="2">
    <citation type="submission" date="2023-01" db="EMBL/GenBank/DDBJ databases">
        <title>Draft genome sequence of Portibacter lacus strain NBRC 108769.</title>
        <authorList>
            <person name="Sun Q."/>
            <person name="Mori K."/>
        </authorList>
    </citation>
    <scope>NUCLEOTIDE SEQUENCE</scope>
    <source>
        <strain evidence="2">NBRC 108769</strain>
    </source>
</reference>
<organism evidence="2 3">
    <name type="scientific">Portibacter lacus</name>
    <dbReference type="NCBI Taxonomy" id="1099794"/>
    <lineage>
        <taxon>Bacteria</taxon>
        <taxon>Pseudomonadati</taxon>
        <taxon>Bacteroidota</taxon>
        <taxon>Saprospiria</taxon>
        <taxon>Saprospirales</taxon>
        <taxon>Haliscomenobacteraceae</taxon>
        <taxon>Portibacter</taxon>
    </lineage>
</organism>
<evidence type="ECO:0000313" key="3">
    <source>
        <dbReference type="Proteomes" id="UP001156666"/>
    </source>
</evidence>
<dbReference type="GO" id="GO:0016758">
    <property type="term" value="F:hexosyltransferase activity"/>
    <property type="evidence" value="ECO:0007669"/>
    <property type="project" value="UniProtKB-ARBA"/>
</dbReference>
<dbReference type="Pfam" id="PF00535">
    <property type="entry name" value="Glycos_transf_2"/>
    <property type="match status" value="1"/>
</dbReference>
<dbReference type="CDD" id="cd00761">
    <property type="entry name" value="Glyco_tranf_GTA_type"/>
    <property type="match status" value="1"/>
</dbReference>
<dbReference type="PANTHER" id="PTHR22916">
    <property type="entry name" value="GLYCOSYLTRANSFERASE"/>
    <property type="match status" value="1"/>
</dbReference>
<name>A0AA37WEY7_9BACT</name>
<dbReference type="Gene3D" id="3.90.550.10">
    <property type="entry name" value="Spore Coat Polysaccharide Biosynthesis Protein SpsA, Chain A"/>
    <property type="match status" value="1"/>
</dbReference>
<dbReference type="Proteomes" id="UP001156666">
    <property type="component" value="Unassembled WGS sequence"/>
</dbReference>
<dbReference type="InterPro" id="IPR001173">
    <property type="entry name" value="Glyco_trans_2-like"/>
</dbReference>
<accession>A0AA37WEY7</accession>
<dbReference type="SUPFAM" id="SSF53448">
    <property type="entry name" value="Nucleotide-diphospho-sugar transferases"/>
    <property type="match status" value="1"/>
</dbReference>
<dbReference type="PANTHER" id="PTHR22916:SF3">
    <property type="entry name" value="UDP-GLCNAC:BETAGAL BETA-1,3-N-ACETYLGLUCOSAMINYLTRANSFERASE-LIKE PROTEIN 1"/>
    <property type="match status" value="1"/>
</dbReference>
<evidence type="ECO:0000259" key="1">
    <source>
        <dbReference type="Pfam" id="PF00535"/>
    </source>
</evidence>
<sequence length="321" mass="37719">MPVFNEEKYLDSCIQSIISQDFKNWELIIVDDFSTDNSFQLLGQFAIKDPRISIYKNENKGIIGALRLAFRKSKGHFITRMDADDIMPVDKLSSLWSEIQLLGPGHISSGMVEYFSDDVLFQGFKDYEKWINQQFYYTSIYKECTLPSACWMAHRSDLLRIQAFEISQYPEDYDLLFRFYEAGYTIHGIDKVLHLWRDHSERASRNDPNYADQNFFPLKIEYFRKIDHNDSIPLILWGAGKKGKSLAKLLLENEMPFRWITDNEKKIGKHIYEVLIEDAEILMEPTSKQIITAISDVNFQADRSHLIERVHFSGNQYFHFC</sequence>
<keyword evidence="2" id="KW-0808">Transferase</keyword>
<dbReference type="AlphaFoldDB" id="A0AA37WEY7"/>
<proteinExistence type="predicted"/>
<protein>
    <submittedName>
        <fullName evidence="2">Glycosyl transferase</fullName>
    </submittedName>
</protein>
<comment type="caution">
    <text evidence="2">The sequence shown here is derived from an EMBL/GenBank/DDBJ whole genome shotgun (WGS) entry which is preliminary data.</text>
</comment>
<gene>
    <name evidence="2" type="ORF">GCM10007940_25670</name>
</gene>